<dbReference type="PATRIC" id="fig|226900.8.peg.19"/>
<geneLocation type="plasmid" evidence="2 3">
    <name>pBClin15</name>
</geneLocation>
<dbReference type="GeneID" id="99621791"/>
<dbReference type="RefSeq" id="WP_001290296.1">
    <property type="nucleotide sequence ID" value="NC_004721.2"/>
</dbReference>
<evidence type="ECO:0000313" key="2">
    <source>
        <dbReference type="EMBL" id="AAP12359.1"/>
    </source>
</evidence>
<keyword evidence="1" id="KW-0812">Transmembrane</keyword>
<evidence type="ECO:0000313" key="3">
    <source>
        <dbReference type="Proteomes" id="UP000001417"/>
    </source>
</evidence>
<reference evidence="2 3" key="1">
    <citation type="journal article" date="2003" name="Nature">
        <title>Genome sequence of Bacillus cereus and comparative analysis with Bacillus anthracis.</title>
        <authorList>
            <person name="Ivanova N."/>
            <person name="Sorokin A."/>
            <person name="Anderson I."/>
            <person name="Galleron N."/>
            <person name="Candelon B."/>
            <person name="Kapatral V."/>
            <person name="Bhattacharyya A."/>
            <person name="Reznik G."/>
            <person name="Mikhailova N."/>
            <person name="Lapidus A."/>
            <person name="Chu L."/>
            <person name="Mazur M."/>
            <person name="Goltsman E."/>
            <person name="Larsen N."/>
            <person name="D'Souza M."/>
            <person name="Walunas T."/>
            <person name="Grechkin Y."/>
            <person name="Pusch G."/>
            <person name="Haselkorn R."/>
            <person name="Fonstein M."/>
            <person name="Ehrlich S.D."/>
            <person name="Overbeek R."/>
            <person name="Kyrpides N."/>
        </authorList>
    </citation>
    <scope>NUCLEOTIDE SEQUENCE [LARGE SCALE GENOMIC DNA]</scope>
    <source>
        <strain evidence="3">ATCC 14579 / DSM 31 / CCUG 7414 / JCM 2152 / NBRC 15305 / NCIMB 9373 / NCTC 2599 / NRRL B-3711</strain>
    </source>
</reference>
<keyword evidence="1" id="KW-0472">Membrane</keyword>
<proteinExistence type="predicted"/>
<accession>Q814D7</accession>
<dbReference type="HOGENOM" id="CLU_1341066_0_0_9"/>
<dbReference type="EMBL" id="AE016878">
    <property type="protein sequence ID" value="AAP12359.1"/>
    <property type="molecule type" value="Genomic_DNA"/>
</dbReference>
<keyword evidence="1" id="KW-1133">Transmembrane helix</keyword>
<feature type="transmembrane region" description="Helical" evidence="1">
    <location>
        <begin position="24"/>
        <end position="41"/>
    </location>
</feature>
<sequence length="197" mass="21476">MSEIVPAAGGSSGKKGKLSKNQKMLFFGGGLAVIGFFLVMSRGKSSSSSSEQEEIPDYLTNYPTLGPQNALMNDQMNALIGHQEEMMNSLLEATGKKPPSEVYQYRSGDYADEASALKMQSWLIGQGISSTTIEKFRSENGWAGDRTYYAVKGYTADQEMLLDVSKNAREKGYTVYSEAQKVKTNDAPKPGSHTGAW</sequence>
<protein>
    <submittedName>
        <fullName evidence="2">Hypothetical membrane spanning protein</fullName>
    </submittedName>
</protein>
<keyword evidence="3" id="KW-1185">Reference proteome</keyword>
<organism evidence="2 3">
    <name type="scientific">Bacillus cereus (strain ATCC 14579 / DSM 31 / CCUG 7414 / JCM 2152 / NBRC 15305 / NCIMB 9373 / NCTC 2599 / NRRL B-3711)</name>
    <dbReference type="NCBI Taxonomy" id="226900"/>
    <lineage>
        <taxon>Bacteria</taxon>
        <taxon>Bacillati</taxon>
        <taxon>Bacillota</taxon>
        <taxon>Bacilli</taxon>
        <taxon>Bacillales</taxon>
        <taxon>Bacillaceae</taxon>
        <taxon>Bacillus</taxon>
        <taxon>Bacillus cereus group</taxon>
    </lineage>
</organism>
<gene>
    <name evidence="2" type="ordered locus">BC_p0015</name>
</gene>
<name>Q814D7_BACCR</name>
<evidence type="ECO:0000256" key="1">
    <source>
        <dbReference type="SAM" id="Phobius"/>
    </source>
</evidence>
<dbReference type="Proteomes" id="UP000001417">
    <property type="component" value="Plasmid pBClin15"/>
</dbReference>
<dbReference type="AlphaFoldDB" id="Q814D7"/>
<dbReference type="KEGG" id="bce:BCp0015"/>
<keyword evidence="2" id="KW-0614">Plasmid</keyword>